<evidence type="ECO:0000313" key="5">
    <source>
        <dbReference type="EMBL" id="MFB2896144.1"/>
    </source>
</evidence>
<dbReference type="InterPro" id="IPR017853">
    <property type="entry name" value="GH"/>
</dbReference>
<reference evidence="5 6" key="1">
    <citation type="submission" date="2024-09" db="EMBL/GenBank/DDBJ databases">
        <title>Floridaenema gen nov. (Aerosakkonemataceae, Aerosakkonematales ord. nov., Cyanobacteria) from benthic tropical and subtropical fresh waters, with the description of four new species.</title>
        <authorList>
            <person name="Moretto J.A."/>
            <person name="Berthold D.E."/>
            <person name="Lefler F.W."/>
            <person name="Huang I.-S."/>
            <person name="Laughinghouse H. IV."/>
        </authorList>
    </citation>
    <scope>NUCLEOTIDE SEQUENCE [LARGE SCALE GENOMIC DNA]</scope>
    <source>
        <strain evidence="5 6">BLCC-F50</strain>
    </source>
</reference>
<dbReference type="SUPFAM" id="SSF51445">
    <property type="entry name" value="(Trans)glycosidases"/>
    <property type="match status" value="1"/>
</dbReference>
<feature type="signal peptide" evidence="3">
    <location>
        <begin position="1"/>
        <end position="28"/>
    </location>
</feature>
<dbReference type="Pfam" id="PF02638">
    <property type="entry name" value="GHL10"/>
    <property type="match status" value="1"/>
</dbReference>
<name>A0ABV4XWQ1_9CYAN</name>
<dbReference type="PANTHER" id="PTHR43405:SF1">
    <property type="entry name" value="GLYCOSYL HYDROLASE DIGH"/>
    <property type="match status" value="1"/>
</dbReference>
<dbReference type="InterPro" id="IPR001119">
    <property type="entry name" value="SLH_dom"/>
</dbReference>
<feature type="compositionally biased region" description="Low complexity" evidence="2">
    <location>
        <begin position="235"/>
        <end position="246"/>
    </location>
</feature>
<feature type="domain" description="SLH" evidence="4">
    <location>
        <begin position="154"/>
        <end position="218"/>
    </location>
</feature>
<evidence type="ECO:0000256" key="2">
    <source>
        <dbReference type="SAM" id="MobiDB-lite"/>
    </source>
</evidence>
<dbReference type="InterPro" id="IPR003790">
    <property type="entry name" value="GHL10"/>
</dbReference>
<feature type="domain" description="SLH" evidence="4">
    <location>
        <begin position="27"/>
        <end position="90"/>
    </location>
</feature>
<feature type="compositionally biased region" description="Low complexity" evidence="2">
    <location>
        <begin position="254"/>
        <end position="277"/>
    </location>
</feature>
<dbReference type="PANTHER" id="PTHR43405">
    <property type="entry name" value="GLYCOSYL HYDROLASE DIGH"/>
    <property type="match status" value="1"/>
</dbReference>
<evidence type="ECO:0000313" key="6">
    <source>
        <dbReference type="Proteomes" id="UP001576784"/>
    </source>
</evidence>
<keyword evidence="1 3" id="KW-0732">Signal</keyword>
<dbReference type="Pfam" id="PF00395">
    <property type="entry name" value="SLH"/>
    <property type="match status" value="2"/>
</dbReference>
<dbReference type="RefSeq" id="WP_413265769.1">
    <property type="nucleotide sequence ID" value="NZ_JBHFNR010000182.1"/>
</dbReference>
<feature type="chain" id="PRO_5046672325" evidence="3">
    <location>
        <begin position="29"/>
        <end position="720"/>
    </location>
</feature>
<protein>
    <submittedName>
        <fullName evidence="5">Family 10 glycosylhydrolase</fullName>
    </submittedName>
</protein>
<sequence>MFKKRRWFPLLIALSMIVAVLTPSRSYSQTKLADIQGHWAQPCIEQLVQKQIITTYEDGNFRPDSQVNRAEFATIISKAFPERPVTRNAIRFADIPSNYGAANSIRQAYQTGFLSAYIGESFNPLRKMTRLQVLLSLVNGLKYSPTQPVEKTLKAVFDDAQEIPNDSRNAIAAATEKLLIVNYPNVRQLKPNQIVTRAEVASFLCQTLGTSQSIPQEYIARISSPDPTTTALRNQTPQTTQTTETKPTPPPTSPTQTTATKPTPIPTSPTQTTETKPTPAPISATTPRLSTPAQTTSPAAVSIITPTSRTNINRTAETSTNPANITNTPPKPLAIIRKPTPQTLERTTEIRGVWLTNIDSDVLFYKNRLSEAIVRLKSLNFNTLYPTVWNWGYTLYPSQVAETIVGSPIRLVTPTDEDLDPELGTDRDVLQEIITQGHKQGMAVIPWFEFGFMAPADSQIAKLYPDWILKRRDGSQIWIEGPHQRVWMNPFHPEVQQFIESLILEIVTKYDIDGIQFDDHFGFPSELGYDKFTVALYQQEHAGQSPPDDFQDPEWVRWRADKITQYMQRIHRAIKQRKPKIVISVSPNPQEFSYKYFLADWQTWREQGLIDELVLQVYRNDLNRFIAEIERPEVEAARQRIPVAIGIMTGVKPQAIPMSQVTEQVEVARNWGFSGVSFFFYESLWNLTTEPPAFRQSALQNMFPNKMPRPNIFVGWNPPR</sequence>
<keyword evidence="6" id="KW-1185">Reference proteome</keyword>
<evidence type="ECO:0000256" key="3">
    <source>
        <dbReference type="SAM" id="SignalP"/>
    </source>
</evidence>
<dbReference type="Gene3D" id="3.20.20.80">
    <property type="entry name" value="Glycosidases"/>
    <property type="match status" value="1"/>
</dbReference>
<evidence type="ECO:0000259" key="4">
    <source>
        <dbReference type="PROSITE" id="PS51272"/>
    </source>
</evidence>
<evidence type="ECO:0000256" key="1">
    <source>
        <dbReference type="ARBA" id="ARBA00022729"/>
    </source>
</evidence>
<dbReference type="InterPro" id="IPR052177">
    <property type="entry name" value="Divisome_Glycosyl_Hydrolase"/>
</dbReference>
<dbReference type="Proteomes" id="UP001576784">
    <property type="component" value="Unassembled WGS sequence"/>
</dbReference>
<feature type="region of interest" description="Disordered" evidence="2">
    <location>
        <begin position="223"/>
        <end position="333"/>
    </location>
</feature>
<gene>
    <name evidence="5" type="ORF">ACE1CI_24800</name>
</gene>
<comment type="caution">
    <text evidence="5">The sequence shown here is derived from an EMBL/GenBank/DDBJ whole genome shotgun (WGS) entry which is preliminary data.</text>
</comment>
<feature type="compositionally biased region" description="Polar residues" evidence="2">
    <location>
        <begin position="283"/>
        <end position="328"/>
    </location>
</feature>
<dbReference type="EMBL" id="JBHFNR010000182">
    <property type="protein sequence ID" value="MFB2896144.1"/>
    <property type="molecule type" value="Genomic_DNA"/>
</dbReference>
<feature type="compositionally biased region" description="Polar residues" evidence="2">
    <location>
        <begin position="225"/>
        <end position="234"/>
    </location>
</feature>
<feature type="domain" description="SLH" evidence="4">
    <location>
        <begin position="92"/>
        <end position="151"/>
    </location>
</feature>
<proteinExistence type="predicted"/>
<dbReference type="PROSITE" id="PS51272">
    <property type="entry name" value="SLH"/>
    <property type="match status" value="3"/>
</dbReference>
<accession>A0ABV4XWQ1</accession>
<organism evidence="5 6">
    <name type="scientific">Floridaenema flaviceps BLCC-F50</name>
    <dbReference type="NCBI Taxonomy" id="3153642"/>
    <lineage>
        <taxon>Bacteria</taxon>
        <taxon>Bacillati</taxon>
        <taxon>Cyanobacteriota</taxon>
        <taxon>Cyanophyceae</taxon>
        <taxon>Oscillatoriophycideae</taxon>
        <taxon>Aerosakkonematales</taxon>
        <taxon>Aerosakkonemataceae</taxon>
        <taxon>Floridanema</taxon>
        <taxon>Floridanema flaviceps</taxon>
    </lineage>
</organism>